<reference evidence="1" key="1">
    <citation type="submission" date="2022-11" db="EMBL/GenBank/DDBJ databases">
        <authorList>
            <person name="Petersen C."/>
        </authorList>
    </citation>
    <scope>NUCLEOTIDE SEQUENCE</scope>
    <source>
        <strain evidence="1">IBT 21917</strain>
    </source>
</reference>
<dbReference type="EMBL" id="JAPQKO010000006">
    <property type="protein sequence ID" value="KAJ5155288.1"/>
    <property type="molecule type" value="Genomic_DNA"/>
</dbReference>
<keyword evidence="2" id="KW-1185">Reference proteome</keyword>
<dbReference type="SUPFAM" id="SSF103247">
    <property type="entry name" value="TT1751-like"/>
    <property type="match status" value="1"/>
</dbReference>
<gene>
    <name evidence="1" type="ORF">N7492_008091</name>
</gene>
<name>A0A9W9HP19_9EURO</name>
<comment type="caution">
    <text evidence="1">The sequence shown here is derived from an EMBL/GenBank/DDBJ whole genome shotgun (WGS) entry which is preliminary data.</text>
</comment>
<protein>
    <submittedName>
        <fullName evidence="1">Uncharacterized protein</fullName>
    </submittedName>
</protein>
<dbReference type="Proteomes" id="UP001146351">
    <property type="component" value="Unassembled WGS sequence"/>
</dbReference>
<organism evidence="1 2">
    <name type="scientific">Penicillium capsulatum</name>
    <dbReference type="NCBI Taxonomy" id="69766"/>
    <lineage>
        <taxon>Eukaryota</taxon>
        <taxon>Fungi</taxon>
        <taxon>Dikarya</taxon>
        <taxon>Ascomycota</taxon>
        <taxon>Pezizomycotina</taxon>
        <taxon>Eurotiomycetes</taxon>
        <taxon>Eurotiomycetidae</taxon>
        <taxon>Eurotiales</taxon>
        <taxon>Aspergillaceae</taxon>
        <taxon>Penicillium</taxon>
    </lineage>
</organism>
<dbReference type="OrthoDB" id="5190258at2759"/>
<proteinExistence type="predicted"/>
<sequence>MTSLPPGATIETIAVKRLAVTIPTSYIQTIHRFRTLVPQIDLVRMRAQSSPEEIAETVRSTGTSTDFVTFTEFDHGRWIRHFPPFSDTTQTSGENSSTSGRGIHRFIFGNPLFAIGLIRESREAALHVPLDCGFVEQEDGSTRMIILLPDGLVASHVAVSDNQALHAAALDLGGRSTD</sequence>
<evidence type="ECO:0000313" key="2">
    <source>
        <dbReference type="Proteomes" id="UP001146351"/>
    </source>
</evidence>
<evidence type="ECO:0000313" key="1">
    <source>
        <dbReference type="EMBL" id="KAJ5155288.1"/>
    </source>
</evidence>
<dbReference type="InterPro" id="IPR035923">
    <property type="entry name" value="TT1751-like_sf"/>
</dbReference>
<reference evidence="1" key="2">
    <citation type="journal article" date="2023" name="IMA Fungus">
        <title>Comparative genomic study of the Penicillium genus elucidates a diverse pangenome and 15 lateral gene transfer events.</title>
        <authorList>
            <person name="Petersen C."/>
            <person name="Sorensen T."/>
            <person name="Nielsen M.R."/>
            <person name="Sondergaard T.E."/>
            <person name="Sorensen J.L."/>
            <person name="Fitzpatrick D.A."/>
            <person name="Frisvad J.C."/>
            <person name="Nielsen K.L."/>
        </authorList>
    </citation>
    <scope>NUCLEOTIDE SEQUENCE</scope>
    <source>
        <strain evidence="1">IBT 21917</strain>
    </source>
</reference>
<dbReference type="AlphaFoldDB" id="A0A9W9HP19"/>
<accession>A0A9W9HP19</accession>